<keyword evidence="1" id="KW-0732">Signal</keyword>
<reference evidence="4" key="1">
    <citation type="submission" date="2022-11" db="UniProtKB">
        <authorList>
            <consortium name="WormBaseParasite"/>
        </authorList>
    </citation>
    <scope>IDENTIFICATION</scope>
</reference>
<evidence type="ECO:0000256" key="1">
    <source>
        <dbReference type="SAM" id="SignalP"/>
    </source>
</evidence>
<feature type="signal peptide" evidence="1">
    <location>
        <begin position="1"/>
        <end position="19"/>
    </location>
</feature>
<evidence type="ECO:0000313" key="3">
    <source>
        <dbReference type="Proteomes" id="UP000887540"/>
    </source>
</evidence>
<dbReference type="Pfam" id="PF00059">
    <property type="entry name" value="Lectin_C"/>
    <property type="match status" value="1"/>
</dbReference>
<sequence>MTPIILFVSIGLLLSSVFARNPCGTPEWRYSPHNGKCYKLFDEQVDWTSGEFTCDFYGAHLVSIHNAADNQFVAELAKQAGTVWIGAAMFGGSRSYTYGDKSNFDFENWEGGFRPAYVRRNKCIHLDGQSGKWLQRCCTIDLTAFICQKDPIELPGEIIEEISPFDKAAIEKNTIDFRRRKFIRRL</sequence>
<dbReference type="WBParaSite" id="ACRNAN_scaffold10000.g33086.t1">
    <property type="protein sequence ID" value="ACRNAN_scaffold10000.g33086.t1"/>
    <property type="gene ID" value="ACRNAN_scaffold10000.g33086"/>
</dbReference>
<protein>
    <submittedName>
        <fullName evidence="4">C-type lectin domain-containing protein</fullName>
    </submittedName>
</protein>
<dbReference type="SUPFAM" id="SSF56436">
    <property type="entry name" value="C-type lectin-like"/>
    <property type="match status" value="1"/>
</dbReference>
<dbReference type="CDD" id="cd00037">
    <property type="entry name" value="CLECT"/>
    <property type="match status" value="1"/>
</dbReference>
<dbReference type="AlphaFoldDB" id="A0A914CFX6"/>
<dbReference type="InterPro" id="IPR016186">
    <property type="entry name" value="C-type_lectin-like/link_sf"/>
</dbReference>
<keyword evidence="3" id="KW-1185">Reference proteome</keyword>
<name>A0A914CFX6_9BILA</name>
<dbReference type="Proteomes" id="UP000887540">
    <property type="component" value="Unplaced"/>
</dbReference>
<dbReference type="InterPro" id="IPR001304">
    <property type="entry name" value="C-type_lectin-like"/>
</dbReference>
<dbReference type="PANTHER" id="PTHR22803">
    <property type="entry name" value="MANNOSE, PHOSPHOLIPASE, LECTIN RECEPTOR RELATED"/>
    <property type="match status" value="1"/>
</dbReference>
<dbReference type="InterPro" id="IPR050111">
    <property type="entry name" value="C-type_lectin/snaclec_domain"/>
</dbReference>
<evidence type="ECO:0000259" key="2">
    <source>
        <dbReference type="PROSITE" id="PS50041"/>
    </source>
</evidence>
<organism evidence="3 4">
    <name type="scientific">Acrobeloides nanus</name>
    <dbReference type="NCBI Taxonomy" id="290746"/>
    <lineage>
        <taxon>Eukaryota</taxon>
        <taxon>Metazoa</taxon>
        <taxon>Ecdysozoa</taxon>
        <taxon>Nematoda</taxon>
        <taxon>Chromadorea</taxon>
        <taxon>Rhabditida</taxon>
        <taxon>Tylenchina</taxon>
        <taxon>Cephalobomorpha</taxon>
        <taxon>Cephaloboidea</taxon>
        <taxon>Cephalobidae</taxon>
        <taxon>Acrobeloides</taxon>
    </lineage>
</organism>
<evidence type="ECO:0000313" key="4">
    <source>
        <dbReference type="WBParaSite" id="ACRNAN_scaffold10000.g33086.t1"/>
    </source>
</evidence>
<dbReference type="InterPro" id="IPR016187">
    <property type="entry name" value="CTDL_fold"/>
</dbReference>
<proteinExistence type="predicted"/>
<accession>A0A914CFX6</accession>
<dbReference type="SMART" id="SM00034">
    <property type="entry name" value="CLECT"/>
    <property type="match status" value="1"/>
</dbReference>
<feature type="chain" id="PRO_5037907862" evidence="1">
    <location>
        <begin position="20"/>
        <end position="186"/>
    </location>
</feature>
<dbReference type="Gene3D" id="3.10.100.10">
    <property type="entry name" value="Mannose-Binding Protein A, subunit A"/>
    <property type="match status" value="1"/>
</dbReference>
<dbReference type="PROSITE" id="PS50041">
    <property type="entry name" value="C_TYPE_LECTIN_2"/>
    <property type="match status" value="1"/>
</dbReference>
<feature type="domain" description="C-type lectin" evidence="2">
    <location>
        <begin position="33"/>
        <end position="138"/>
    </location>
</feature>